<keyword evidence="1" id="KW-0472">Membrane</keyword>
<dbReference type="EMBL" id="JH993012">
    <property type="protein sequence ID" value="EKX43134.1"/>
    <property type="molecule type" value="Genomic_DNA"/>
</dbReference>
<dbReference type="HOGENOM" id="CLU_3110462_0_0_1"/>
<reference evidence="3" key="3">
    <citation type="submission" date="2016-03" db="UniProtKB">
        <authorList>
            <consortium name="EnsemblProtists"/>
        </authorList>
    </citation>
    <scope>IDENTIFICATION</scope>
</reference>
<dbReference type="EnsemblProtists" id="EKX43134">
    <property type="protein sequence ID" value="EKX43134"/>
    <property type="gene ID" value="GUITHDRAFT_153361"/>
</dbReference>
<dbReference type="AlphaFoldDB" id="L1J4S7"/>
<dbReference type="GeneID" id="17299815"/>
<evidence type="ECO:0000313" key="4">
    <source>
        <dbReference type="Proteomes" id="UP000011087"/>
    </source>
</evidence>
<feature type="transmembrane region" description="Helical" evidence="1">
    <location>
        <begin position="6"/>
        <end position="31"/>
    </location>
</feature>
<name>L1J4S7_GUITC</name>
<evidence type="ECO:0000313" key="2">
    <source>
        <dbReference type="EMBL" id="EKX43134.1"/>
    </source>
</evidence>
<keyword evidence="1" id="KW-0812">Transmembrane</keyword>
<protein>
    <submittedName>
        <fullName evidence="2 3">Uncharacterized protein</fullName>
    </submittedName>
</protein>
<dbReference type="RefSeq" id="XP_005830114.1">
    <property type="nucleotide sequence ID" value="XM_005830057.1"/>
</dbReference>
<sequence>MIPVLLAPGAVMIFSAIGLSFISGIAVYKIFPVKKEEEEEMLEFEYVRPEL</sequence>
<dbReference type="Proteomes" id="UP000011087">
    <property type="component" value="Unassembled WGS sequence"/>
</dbReference>
<keyword evidence="4" id="KW-1185">Reference proteome</keyword>
<organism evidence="2">
    <name type="scientific">Guillardia theta (strain CCMP2712)</name>
    <name type="common">Cryptophyte</name>
    <dbReference type="NCBI Taxonomy" id="905079"/>
    <lineage>
        <taxon>Eukaryota</taxon>
        <taxon>Cryptophyceae</taxon>
        <taxon>Pyrenomonadales</taxon>
        <taxon>Geminigeraceae</taxon>
        <taxon>Guillardia</taxon>
    </lineage>
</organism>
<proteinExistence type="predicted"/>
<reference evidence="4" key="2">
    <citation type="submission" date="2012-11" db="EMBL/GenBank/DDBJ databases">
        <authorList>
            <person name="Kuo A."/>
            <person name="Curtis B.A."/>
            <person name="Tanifuji G."/>
            <person name="Burki F."/>
            <person name="Gruber A."/>
            <person name="Irimia M."/>
            <person name="Maruyama S."/>
            <person name="Arias M.C."/>
            <person name="Ball S.G."/>
            <person name="Gile G.H."/>
            <person name="Hirakawa Y."/>
            <person name="Hopkins J.F."/>
            <person name="Rensing S.A."/>
            <person name="Schmutz J."/>
            <person name="Symeonidi A."/>
            <person name="Elias M."/>
            <person name="Eveleigh R.J."/>
            <person name="Herman E.K."/>
            <person name="Klute M.J."/>
            <person name="Nakayama T."/>
            <person name="Obornik M."/>
            <person name="Reyes-Prieto A."/>
            <person name="Armbrust E.V."/>
            <person name="Aves S.J."/>
            <person name="Beiko R.G."/>
            <person name="Coutinho P."/>
            <person name="Dacks J.B."/>
            <person name="Durnford D.G."/>
            <person name="Fast N.M."/>
            <person name="Green B.R."/>
            <person name="Grisdale C."/>
            <person name="Hempe F."/>
            <person name="Henrissat B."/>
            <person name="Hoppner M.P."/>
            <person name="Ishida K.-I."/>
            <person name="Kim E."/>
            <person name="Koreny L."/>
            <person name="Kroth P.G."/>
            <person name="Liu Y."/>
            <person name="Malik S.-B."/>
            <person name="Maier U.G."/>
            <person name="McRose D."/>
            <person name="Mock T."/>
            <person name="Neilson J.A."/>
            <person name="Onodera N.T."/>
            <person name="Poole A.M."/>
            <person name="Pritham E.J."/>
            <person name="Richards T.A."/>
            <person name="Rocap G."/>
            <person name="Roy S.W."/>
            <person name="Sarai C."/>
            <person name="Schaack S."/>
            <person name="Shirato S."/>
            <person name="Slamovits C.H."/>
            <person name="Spencer D.F."/>
            <person name="Suzuki S."/>
            <person name="Worden A.Z."/>
            <person name="Zauner S."/>
            <person name="Barry K."/>
            <person name="Bell C."/>
            <person name="Bharti A.K."/>
            <person name="Crow J.A."/>
            <person name="Grimwood J."/>
            <person name="Kramer R."/>
            <person name="Lindquist E."/>
            <person name="Lucas S."/>
            <person name="Salamov A."/>
            <person name="McFadden G.I."/>
            <person name="Lane C.E."/>
            <person name="Keeling P.J."/>
            <person name="Gray M.W."/>
            <person name="Grigoriev I.V."/>
            <person name="Archibald J.M."/>
        </authorList>
    </citation>
    <scope>NUCLEOTIDE SEQUENCE</scope>
    <source>
        <strain evidence="4">CCMP2712</strain>
    </source>
</reference>
<keyword evidence="1" id="KW-1133">Transmembrane helix</keyword>
<accession>L1J4S7</accession>
<evidence type="ECO:0000313" key="3">
    <source>
        <dbReference type="EnsemblProtists" id="EKX43134"/>
    </source>
</evidence>
<dbReference type="KEGG" id="gtt:GUITHDRAFT_153361"/>
<evidence type="ECO:0000256" key="1">
    <source>
        <dbReference type="SAM" id="Phobius"/>
    </source>
</evidence>
<reference evidence="2 4" key="1">
    <citation type="journal article" date="2012" name="Nature">
        <title>Algal genomes reveal evolutionary mosaicism and the fate of nucleomorphs.</title>
        <authorList>
            <consortium name="DOE Joint Genome Institute"/>
            <person name="Curtis B.A."/>
            <person name="Tanifuji G."/>
            <person name="Burki F."/>
            <person name="Gruber A."/>
            <person name="Irimia M."/>
            <person name="Maruyama S."/>
            <person name="Arias M.C."/>
            <person name="Ball S.G."/>
            <person name="Gile G.H."/>
            <person name="Hirakawa Y."/>
            <person name="Hopkins J.F."/>
            <person name="Kuo A."/>
            <person name="Rensing S.A."/>
            <person name="Schmutz J."/>
            <person name="Symeonidi A."/>
            <person name="Elias M."/>
            <person name="Eveleigh R.J."/>
            <person name="Herman E.K."/>
            <person name="Klute M.J."/>
            <person name="Nakayama T."/>
            <person name="Obornik M."/>
            <person name="Reyes-Prieto A."/>
            <person name="Armbrust E.V."/>
            <person name="Aves S.J."/>
            <person name="Beiko R.G."/>
            <person name="Coutinho P."/>
            <person name="Dacks J.B."/>
            <person name="Durnford D.G."/>
            <person name="Fast N.M."/>
            <person name="Green B.R."/>
            <person name="Grisdale C.J."/>
            <person name="Hempel F."/>
            <person name="Henrissat B."/>
            <person name="Hoppner M.P."/>
            <person name="Ishida K."/>
            <person name="Kim E."/>
            <person name="Koreny L."/>
            <person name="Kroth P.G."/>
            <person name="Liu Y."/>
            <person name="Malik S.B."/>
            <person name="Maier U.G."/>
            <person name="McRose D."/>
            <person name="Mock T."/>
            <person name="Neilson J.A."/>
            <person name="Onodera N.T."/>
            <person name="Poole A.M."/>
            <person name="Pritham E.J."/>
            <person name="Richards T.A."/>
            <person name="Rocap G."/>
            <person name="Roy S.W."/>
            <person name="Sarai C."/>
            <person name="Schaack S."/>
            <person name="Shirato S."/>
            <person name="Slamovits C.H."/>
            <person name="Spencer D.F."/>
            <person name="Suzuki S."/>
            <person name="Worden A.Z."/>
            <person name="Zauner S."/>
            <person name="Barry K."/>
            <person name="Bell C."/>
            <person name="Bharti A.K."/>
            <person name="Crow J.A."/>
            <person name="Grimwood J."/>
            <person name="Kramer R."/>
            <person name="Lindquist E."/>
            <person name="Lucas S."/>
            <person name="Salamov A."/>
            <person name="McFadden G.I."/>
            <person name="Lane C.E."/>
            <person name="Keeling P.J."/>
            <person name="Gray M.W."/>
            <person name="Grigoriev I.V."/>
            <person name="Archibald J.M."/>
        </authorList>
    </citation>
    <scope>NUCLEOTIDE SEQUENCE</scope>
    <source>
        <strain evidence="2 4">CCMP2712</strain>
    </source>
</reference>
<dbReference type="PaxDb" id="55529-EKX43134"/>
<gene>
    <name evidence="2" type="ORF">GUITHDRAFT_153361</name>
</gene>